<dbReference type="InterPro" id="IPR036105">
    <property type="entry name" value="DiNase_FeMo-co_biosyn_sf"/>
</dbReference>
<evidence type="ECO:0000313" key="3">
    <source>
        <dbReference type="Proteomes" id="UP000653358"/>
    </source>
</evidence>
<name>A0ABR6WH27_9FIRM</name>
<reference evidence="2 3" key="1">
    <citation type="journal article" date="2020" name="mSystems">
        <title>Defining Genomic and Predicted Metabolic Features of the Acetobacterium Genus.</title>
        <authorList>
            <person name="Ross D.E."/>
            <person name="Marshall C.W."/>
            <person name="Gulliver D."/>
            <person name="May H.D."/>
            <person name="Norman R.S."/>
        </authorList>
    </citation>
    <scope>NUCLEOTIDE SEQUENCE [LARGE SCALE GENOMIC DNA]</scope>
    <source>
        <strain evidence="2 3">DSM 9173</strain>
    </source>
</reference>
<dbReference type="InterPro" id="IPR003731">
    <property type="entry name" value="Di-Nase_FeMo-co_biosynth"/>
</dbReference>
<organism evidence="2 3">
    <name type="scientific">Acetobacterium tundrae</name>
    <dbReference type="NCBI Taxonomy" id="132932"/>
    <lineage>
        <taxon>Bacteria</taxon>
        <taxon>Bacillati</taxon>
        <taxon>Bacillota</taxon>
        <taxon>Clostridia</taxon>
        <taxon>Eubacteriales</taxon>
        <taxon>Eubacteriaceae</taxon>
        <taxon>Acetobacterium</taxon>
    </lineage>
</organism>
<dbReference type="EMBL" id="WJBB01000002">
    <property type="protein sequence ID" value="MBC3795774.1"/>
    <property type="molecule type" value="Genomic_DNA"/>
</dbReference>
<dbReference type="CDD" id="cd00851">
    <property type="entry name" value="MTH1175"/>
    <property type="match status" value="1"/>
</dbReference>
<dbReference type="InterPro" id="IPR033913">
    <property type="entry name" value="MTH1175_dom"/>
</dbReference>
<dbReference type="PANTHER" id="PTHR42983">
    <property type="entry name" value="DINITROGENASE IRON-MOLYBDENUM COFACTOR PROTEIN-RELATED"/>
    <property type="match status" value="1"/>
</dbReference>
<dbReference type="PANTHER" id="PTHR42983:SF1">
    <property type="entry name" value="IRON-MOLYBDENUM PROTEIN"/>
    <property type="match status" value="1"/>
</dbReference>
<proteinExistence type="predicted"/>
<evidence type="ECO:0000313" key="2">
    <source>
        <dbReference type="EMBL" id="MBC3795774.1"/>
    </source>
</evidence>
<dbReference type="Proteomes" id="UP000653358">
    <property type="component" value="Unassembled WGS sequence"/>
</dbReference>
<feature type="domain" description="Dinitrogenase iron-molybdenum cofactor biosynthesis" evidence="1">
    <location>
        <begin position="13"/>
        <end position="101"/>
    </location>
</feature>
<evidence type="ECO:0000259" key="1">
    <source>
        <dbReference type="Pfam" id="PF02579"/>
    </source>
</evidence>
<gene>
    <name evidence="2" type="ORF">GH807_01740</name>
</gene>
<accession>A0ABR6WH27</accession>
<dbReference type="SUPFAM" id="SSF53146">
    <property type="entry name" value="Nitrogenase accessory factor-like"/>
    <property type="match status" value="1"/>
</dbReference>
<dbReference type="RefSeq" id="WP_148602469.1">
    <property type="nucleotide sequence ID" value="NZ_RXYB01000003.1"/>
</dbReference>
<dbReference type="Gene3D" id="3.30.420.130">
    <property type="entry name" value="Dinitrogenase iron-molybdenum cofactor biosynthesis domain"/>
    <property type="match status" value="1"/>
</dbReference>
<protein>
    <submittedName>
        <fullName evidence="2">Dinitrogenase iron-molybdenum cofactor biosynthesis protein</fullName>
    </submittedName>
</protein>
<comment type="caution">
    <text evidence="2">The sequence shown here is derived from an EMBL/GenBank/DDBJ whole genome shotgun (WGS) entry which is preliminary data.</text>
</comment>
<keyword evidence="3" id="KW-1185">Reference proteome</keyword>
<dbReference type="Pfam" id="PF02579">
    <property type="entry name" value="Nitro_FeMo-Co"/>
    <property type="match status" value="1"/>
</dbReference>
<sequence>MKIAIPADENTLQSEVCMSFGRAPYFYIYDTATQTGDFIINDAATEPGGAGIKAAQIIVDNQAEVLITPRCGENAADVFKVAKIKIFKSSVGTIQDNINSYNDGKLDLLDHFHAGFHGRGGN</sequence>